<dbReference type="OrthoDB" id="5464at2759"/>
<evidence type="ECO:0000313" key="7">
    <source>
        <dbReference type="EMBL" id="KAF7197254.1"/>
    </source>
</evidence>
<evidence type="ECO:0000256" key="1">
    <source>
        <dbReference type="ARBA" id="ARBA00005869"/>
    </source>
</evidence>
<dbReference type="PANTHER" id="PTHR13914">
    <property type="entry name" value="PROLINE OXIDASE"/>
    <property type="match status" value="1"/>
</dbReference>
<evidence type="ECO:0000256" key="5">
    <source>
        <dbReference type="RuleBase" id="RU364054"/>
    </source>
</evidence>
<dbReference type="PANTHER" id="PTHR13914:SF0">
    <property type="entry name" value="PROLINE DEHYDROGENASE 1, MITOCHONDRIAL"/>
    <property type="match status" value="1"/>
</dbReference>
<keyword evidence="8" id="KW-1185">Reference proteome</keyword>
<keyword evidence="5" id="KW-0285">Flavoprotein</keyword>
<dbReference type="GO" id="GO:0004657">
    <property type="term" value="F:proline dehydrogenase activity"/>
    <property type="evidence" value="ECO:0007669"/>
    <property type="project" value="UniProtKB-EC"/>
</dbReference>
<organism evidence="7 8">
    <name type="scientific">Pseudocercospora fuligena</name>
    <dbReference type="NCBI Taxonomy" id="685502"/>
    <lineage>
        <taxon>Eukaryota</taxon>
        <taxon>Fungi</taxon>
        <taxon>Dikarya</taxon>
        <taxon>Ascomycota</taxon>
        <taxon>Pezizomycotina</taxon>
        <taxon>Dothideomycetes</taxon>
        <taxon>Dothideomycetidae</taxon>
        <taxon>Mycosphaerellales</taxon>
        <taxon>Mycosphaerellaceae</taxon>
        <taxon>Pseudocercospora</taxon>
    </lineage>
</organism>
<gene>
    <name evidence="7" type="ORF">HII31_01409</name>
</gene>
<dbReference type="GO" id="GO:0005739">
    <property type="term" value="C:mitochondrion"/>
    <property type="evidence" value="ECO:0007669"/>
    <property type="project" value="TreeGrafter"/>
</dbReference>
<comment type="similarity">
    <text evidence="1 5">Belongs to the proline oxidase family.</text>
</comment>
<keyword evidence="3 5" id="KW-0560">Oxidoreductase</keyword>
<dbReference type="Pfam" id="PF01619">
    <property type="entry name" value="Pro_dh"/>
    <property type="match status" value="1"/>
</dbReference>
<dbReference type="EMBL" id="JABCIY010000018">
    <property type="protein sequence ID" value="KAF7197254.1"/>
    <property type="molecule type" value="Genomic_DNA"/>
</dbReference>
<dbReference type="Proteomes" id="UP000660729">
    <property type="component" value="Unassembled WGS sequence"/>
</dbReference>
<evidence type="ECO:0000256" key="2">
    <source>
        <dbReference type="ARBA" id="ARBA00012695"/>
    </source>
</evidence>
<comment type="function">
    <text evidence="5">Converts proline to delta-1-pyrroline-5-carboxylate.</text>
</comment>
<protein>
    <recommendedName>
        <fullName evidence="2 5">Proline dehydrogenase</fullName>
        <ecNumber evidence="2 5">1.5.5.2</ecNumber>
    </recommendedName>
</protein>
<evidence type="ECO:0000313" key="8">
    <source>
        <dbReference type="Proteomes" id="UP000660729"/>
    </source>
</evidence>
<comment type="caution">
    <text evidence="7">The sequence shown here is derived from an EMBL/GenBank/DDBJ whole genome shotgun (WGS) entry which is preliminary data.</text>
</comment>
<proteinExistence type="inferred from homology"/>
<feature type="domain" description="Proline dehydrogenase" evidence="6">
    <location>
        <begin position="79"/>
        <end position="390"/>
    </location>
</feature>
<dbReference type="InterPro" id="IPR015659">
    <property type="entry name" value="Proline_oxidase"/>
</dbReference>
<comment type="cofactor">
    <cofactor evidence="5">
        <name>FAD</name>
        <dbReference type="ChEBI" id="CHEBI:57692"/>
    </cofactor>
</comment>
<accession>A0A8H6RU33</accession>
<dbReference type="GO" id="GO:0071949">
    <property type="term" value="F:FAD binding"/>
    <property type="evidence" value="ECO:0007669"/>
    <property type="project" value="TreeGrafter"/>
</dbReference>
<dbReference type="GO" id="GO:0010133">
    <property type="term" value="P:L-proline catabolic process to L-glutamate"/>
    <property type="evidence" value="ECO:0007669"/>
    <property type="project" value="TreeGrafter"/>
</dbReference>
<dbReference type="SUPFAM" id="SSF51730">
    <property type="entry name" value="FAD-linked oxidoreductase"/>
    <property type="match status" value="1"/>
</dbReference>
<evidence type="ECO:0000256" key="4">
    <source>
        <dbReference type="ARBA" id="ARBA00023062"/>
    </source>
</evidence>
<dbReference type="InterPro" id="IPR002872">
    <property type="entry name" value="Proline_DH_dom"/>
</dbReference>
<keyword evidence="5" id="KW-0274">FAD</keyword>
<dbReference type="InterPro" id="IPR029041">
    <property type="entry name" value="FAD-linked_oxidoreductase-like"/>
</dbReference>
<keyword evidence="4 5" id="KW-0642">Proline metabolism</keyword>
<sequence>MPTMAPLSALPISQILRSYLITTMSSHPTLFSASTGLLRQMLESPNPLLNLRNPLMRAVLWETFYKQFCAGENQAQISQRCEEIRRLGYSGVILEYAKEVLKEGKTDELQDVATWRKGMLDTISIAAEGDFCALKWSGMGPAAMRRMAEEKAPSKEMDEAMHAITSAAAAKNISLLPSAEETWNLNGYQDWTLRMQRAYNTGGKSVVYNTYQMYLKEMPGRIAKHLEIAKAEGFTLGAKLVRGAYLGSEKRSLIHDTIQDTHNAYDSAASALVHRHYNSFLRPTTSGQDKMQDSINVMIASHNAVTVEKAQELRRQQKKRGEELTPLAFAQLQGMADEVSCTLLAAAKANKDDPNAVQERVFKCTPWGSMQECLNYLLRRAAENKDAAGRTWETRKAMGAEIGRRMRASFGMKA</sequence>
<comment type="catalytic activity">
    <reaction evidence="5">
        <text>L-proline + a quinone = (S)-1-pyrroline-5-carboxylate + a quinol + H(+)</text>
        <dbReference type="Rhea" id="RHEA:23784"/>
        <dbReference type="ChEBI" id="CHEBI:15378"/>
        <dbReference type="ChEBI" id="CHEBI:17388"/>
        <dbReference type="ChEBI" id="CHEBI:24646"/>
        <dbReference type="ChEBI" id="CHEBI:60039"/>
        <dbReference type="ChEBI" id="CHEBI:132124"/>
        <dbReference type="EC" id="1.5.5.2"/>
    </reaction>
</comment>
<dbReference type="AlphaFoldDB" id="A0A8H6RU33"/>
<name>A0A8H6RU33_9PEZI</name>
<evidence type="ECO:0000259" key="6">
    <source>
        <dbReference type="Pfam" id="PF01619"/>
    </source>
</evidence>
<reference evidence="7" key="1">
    <citation type="submission" date="2020-04" db="EMBL/GenBank/DDBJ databases">
        <title>Draft genome resource of the tomato pathogen Pseudocercospora fuligena.</title>
        <authorList>
            <person name="Zaccaron A."/>
        </authorList>
    </citation>
    <scope>NUCLEOTIDE SEQUENCE</scope>
    <source>
        <strain evidence="7">PF001</strain>
    </source>
</reference>
<dbReference type="Gene3D" id="3.20.20.220">
    <property type="match status" value="1"/>
</dbReference>
<dbReference type="EC" id="1.5.5.2" evidence="2 5"/>
<evidence type="ECO:0000256" key="3">
    <source>
        <dbReference type="ARBA" id="ARBA00023002"/>
    </source>
</evidence>